<dbReference type="InterPro" id="IPR021457">
    <property type="entry name" value="DUF3108"/>
</dbReference>
<reference evidence="2 3" key="1">
    <citation type="submission" date="2019-02" db="EMBL/GenBank/DDBJ databases">
        <title>Genomic Encyclopedia of Type Strains, Phase IV (KMG-IV): sequencing the most valuable type-strain genomes for metagenomic binning, comparative biology and taxonomic classification.</title>
        <authorList>
            <person name="Goeker M."/>
        </authorList>
    </citation>
    <scope>NUCLEOTIDE SEQUENCE [LARGE SCALE GENOMIC DNA]</scope>
    <source>
        <strain evidence="2 3">DSM 17196</strain>
    </source>
</reference>
<feature type="chain" id="PRO_5020797010" evidence="1">
    <location>
        <begin position="19"/>
        <end position="256"/>
    </location>
</feature>
<feature type="signal peptide" evidence="1">
    <location>
        <begin position="1"/>
        <end position="18"/>
    </location>
</feature>
<protein>
    <submittedName>
        <fullName evidence="2">Uncharacterized protein DUF3108</fullName>
    </submittedName>
</protein>
<gene>
    <name evidence="2" type="ORF">EV197_2550</name>
</gene>
<proteinExistence type="predicted"/>
<keyword evidence="3" id="KW-1185">Reference proteome</keyword>
<keyword evidence="1" id="KW-0732">Signal</keyword>
<dbReference type="RefSeq" id="WP_130287068.1">
    <property type="nucleotide sequence ID" value="NZ_SGXE01000002.1"/>
</dbReference>
<dbReference type="OrthoDB" id="9808473at2"/>
<evidence type="ECO:0000313" key="2">
    <source>
        <dbReference type="EMBL" id="RZS93968.1"/>
    </source>
</evidence>
<dbReference type="Pfam" id="PF11306">
    <property type="entry name" value="DUF3108"/>
    <property type="match status" value="1"/>
</dbReference>
<comment type="caution">
    <text evidence="2">The sequence shown here is derived from an EMBL/GenBank/DDBJ whole genome shotgun (WGS) entry which is preliminary data.</text>
</comment>
<dbReference type="Proteomes" id="UP000292262">
    <property type="component" value="Unassembled WGS sequence"/>
</dbReference>
<dbReference type="AlphaFoldDB" id="A0A4Q7P3K3"/>
<organism evidence="2 3">
    <name type="scientific">Aquimarina brevivitae</name>
    <dbReference type="NCBI Taxonomy" id="323412"/>
    <lineage>
        <taxon>Bacteria</taxon>
        <taxon>Pseudomonadati</taxon>
        <taxon>Bacteroidota</taxon>
        <taxon>Flavobacteriia</taxon>
        <taxon>Flavobacteriales</taxon>
        <taxon>Flavobacteriaceae</taxon>
        <taxon>Aquimarina</taxon>
    </lineage>
</organism>
<name>A0A4Q7P3K3_9FLAO</name>
<sequence>MKQFILLCLTVISLQTIAQQNTAIGSNEKLTYTASYNMSGLLTNIAQVSMTTEPVNTGKNNYLRLKCNAATYSKWDSFFKIRDLYESYVNPNNLAPYLYKRNIDEGGYVKMEKYVYNNKNKTIKATMQRRQNKPTTQSLPMKASTFDVVTTLYHIRNMDIDKAPVGSTHQLNLLFDRKVQGVTLSLLGKENVNTTVFGNKMCYKIAINSSNKALKGKNENIIYLTADKNKVPVLIKFSIPAGNGILTLSSASGLKN</sequence>
<accession>A0A4Q7P3K3</accession>
<evidence type="ECO:0000256" key="1">
    <source>
        <dbReference type="SAM" id="SignalP"/>
    </source>
</evidence>
<dbReference type="EMBL" id="SGXE01000002">
    <property type="protein sequence ID" value="RZS93968.1"/>
    <property type="molecule type" value="Genomic_DNA"/>
</dbReference>
<evidence type="ECO:0000313" key="3">
    <source>
        <dbReference type="Proteomes" id="UP000292262"/>
    </source>
</evidence>